<gene>
    <name evidence="2" type="ORF">HNR59_001168</name>
</gene>
<dbReference type="InterPro" id="IPR035923">
    <property type="entry name" value="TT1751-like_sf"/>
</dbReference>
<comment type="caution">
    <text evidence="2">The sequence shown here is derived from an EMBL/GenBank/DDBJ whole genome shotgun (WGS) entry which is preliminary data.</text>
</comment>
<accession>A0A7W9VUB2</accession>
<evidence type="ECO:0000313" key="3">
    <source>
        <dbReference type="Proteomes" id="UP000533306"/>
    </source>
</evidence>
<evidence type="ECO:0000313" key="2">
    <source>
        <dbReference type="EMBL" id="MBB6011823.1"/>
    </source>
</evidence>
<dbReference type="Proteomes" id="UP000533306">
    <property type="component" value="Unassembled WGS sequence"/>
</dbReference>
<proteinExistence type="predicted"/>
<evidence type="ECO:0000256" key="1">
    <source>
        <dbReference type="SAM" id="SignalP"/>
    </source>
</evidence>
<protein>
    <submittedName>
        <fullName evidence="2">Uncharacterized protein (DUF302 family)</fullName>
    </submittedName>
</protein>
<dbReference type="RefSeq" id="WP_246374513.1">
    <property type="nucleotide sequence ID" value="NZ_JACHEU010000001.1"/>
</dbReference>
<feature type="chain" id="PRO_5031575648" evidence="1">
    <location>
        <begin position="28"/>
        <end position="156"/>
    </location>
</feature>
<feature type="signal peptide" evidence="1">
    <location>
        <begin position="1"/>
        <end position="27"/>
    </location>
</feature>
<dbReference type="EMBL" id="JACHEU010000001">
    <property type="protein sequence ID" value="MBB6011823.1"/>
    <property type="molecule type" value="Genomic_DNA"/>
</dbReference>
<keyword evidence="1" id="KW-0732">Signal</keyword>
<reference evidence="2 3" key="1">
    <citation type="submission" date="2020-08" db="EMBL/GenBank/DDBJ databases">
        <title>Genomic Encyclopedia of Type Strains, Phase IV (KMG-IV): sequencing the most valuable type-strain genomes for metagenomic binning, comparative biology and taxonomic classification.</title>
        <authorList>
            <person name="Goeker M."/>
        </authorList>
    </citation>
    <scope>NUCLEOTIDE SEQUENCE [LARGE SCALE GENOMIC DNA]</scope>
    <source>
        <strain evidence="2 3">DSM 11099</strain>
    </source>
</reference>
<organism evidence="2 3">
    <name type="scientific">Aquamicrobium lusatiense</name>
    <dbReference type="NCBI Taxonomy" id="89772"/>
    <lineage>
        <taxon>Bacteria</taxon>
        <taxon>Pseudomonadati</taxon>
        <taxon>Pseudomonadota</taxon>
        <taxon>Alphaproteobacteria</taxon>
        <taxon>Hyphomicrobiales</taxon>
        <taxon>Phyllobacteriaceae</taxon>
        <taxon>Aquamicrobium</taxon>
    </lineage>
</organism>
<dbReference type="Gene3D" id="3.30.310.70">
    <property type="entry name" value="TT1751-like domain"/>
    <property type="match status" value="1"/>
</dbReference>
<dbReference type="AlphaFoldDB" id="A0A7W9VUB2"/>
<sequence>MLMPKGVGAALLALGLAGAVMSPDAQAQDGVHTVTTDTAFTQVIADLEDAIVNRGYVVDYHGHIGDMLERTAADVGGRKLYRNAEFLQFCSAVVSRNAMEADIANIAFCPYIVFAYEAETKPGEVVIGFRELPSGPGRDEVNTLLTEIVDQAANGL</sequence>
<name>A0A7W9VUB2_9HYPH</name>
<dbReference type="SUPFAM" id="SSF103247">
    <property type="entry name" value="TT1751-like"/>
    <property type="match status" value="1"/>
</dbReference>
<keyword evidence="3" id="KW-1185">Reference proteome</keyword>